<sequence length="359" mass="38955">MSSRTLASAPIRTRAKTSPSFRAASPTCHSRSSPVLMRRRPSFSRQQWQQRPSFKAFADEQSMKAGGFNTAGEAPFEIRGFSLGNAVLGVGSLILAASFSTFLKGDASGGSGIGFVYGVPIMLIGFALKYAELQPVPLVTDLDASSLFEAKASENLKKMKQDVTRHRYGDEAHMDTALKALGLWVAGKAPPKLMRIKEQVDSGELLFTMYFESPGTPVEMWTDPLMKIKLEKFFGPGVTASVEPLDEEGKDILAVQFKTGVPAGESDAPKTSVAQADDPSVVSVNLAEKPLGAVISEADTLVKSVNAKAESLGIKPGMRIQAINGYKVTKLNWLQAYKTFDTPMIIEFWVPEELRDPTK</sequence>
<protein>
    <submittedName>
        <fullName evidence="2">Uncharacterized protein</fullName>
    </submittedName>
</protein>
<dbReference type="PANTHER" id="PTHR35551">
    <property type="match status" value="1"/>
</dbReference>
<reference evidence="2" key="1">
    <citation type="submission" date="2021-01" db="EMBL/GenBank/DDBJ databases">
        <authorList>
            <person name="Corre E."/>
            <person name="Pelletier E."/>
            <person name="Niang G."/>
            <person name="Scheremetjew M."/>
            <person name="Finn R."/>
            <person name="Kale V."/>
            <person name="Holt S."/>
            <person name="Cochrane G."/>
            <person name="Meng A."/>
            <person name="Brown T."/>
            <person name="Cohen L."/>
        </authorList>
    </citation>
    <scope>NUCLEOTIDE SEQUENCE</scope>
    <source>
        <strain evidence="2">CCMP622</strain>
    </source>
</reference>
<accession>A0A7S2TQJ2</accession>
<dbReference type="Pfam" id="PF11016">
    <property type="entry name" value="DUF2854"/>
    <property type="match status" value="1"/>
</dbReference>
<gene>
    <name evidence="2" type="ORF">LSP00402_LOCUS8708</name>
</gene>
<feature type="region of interest" description="Disordered" evidence="1">
    <location>
        <begin position="1"/>
        <end position="41"/>
    </location>
</feature>
<dbReference type="PANTHER" id="PTHR35551:SF1">
    <property type="entry name" value="ACCLIMATION OF PHOTOSYNTHESIS TO ENVIRONMENT"/>
    <property type="match status" value="1"/>
</dbReference>
<dbReference type="EMBL" id="HBHP01013903">
    <property type="protein sequence ID" value="CAD9761507.1"/>
    <property type="molecule type" value="Transcribed_RNA"/>
</dbReference>
<evidence type="ECO:0000313" key="2">
    <source>
        <dbReference type="EMBL" id="CAD9761507.1"/>
    </source>
</evidence>
<dbReference type="InterPro" id="IPR021275">
    <property type="entry name" value="DUF2854"/>
</dbReference>
<evidence type="ECO:0000256" key="1">
    <source>
        <dbReference type="SAM" id="MobiDB-lite"/>
    </source>
</evidence>
<proteinExistence type="predicted"/>
<dbReference type="AlphaFoldDB" id="A0A7S2TQJ2"/>
<organism evidence="2">
    <name type="scientific">Lotharella oceanica</name>
    <dbReference type="NCBI Taxonomy" id="641309"/>
    <lineage>
        <taxon>Eukaryota</taxon>
        <taxon>Sar</taxon>
        <taxon>Rhizaria</taxon>
        <taxon>Cercozoa</taxon>
        <taxon>Chlorarachniophyceae</taxon>
        <taxon>Lotharella</taxon>
    </lineage>
</organism>
<name>A0A7S2TQJ2_9EUKA</name>